<evidence type="ECO:0000256" key="1">
    <source>
        <dbReference type="SAM" id="MobiDB-lite"/>
    </source>
</evidence>
<reference evidence="3" key="1">
    <citation type="journal article" date="2003" name="J. Bacteriol.">
        <title>Sequence of the 165-kilobase catabolic plasmid pAO1 from Arthrobacter nicotinovorans and identification of a pAO1-dependent nicotine uptake system.</title>
        <authorList>
            <person name="Igloi G.L."/>
            <person name="Brandsch R."/>
        </authorList>
    </citation>
    <scope>NUCLEOTIDE SEQUENCE [LARGE SCALE GENOMIC DNA]</scope>
    <source>
        <strain evidence="3">ATCC 49919</strain>
        <plasmid evidence="3">pAO1</plasmid>
    </source>
</reference>
<protein>
    <recommendedName>
        <fullName evidence="4">SH3 domain-containing protein</fullName>
    </recommendedName>
</protein>
<evidence type="ECO:0008006" key="4">
    <source>
        <dbReference type="Google" id="ProtNLM"/>
    </source>
</evidence>
<geneLocation type="plasmid" evidence="3">
    <name>pAO1</name>
</geneLocation>
<reference evidence="3" key="2">
    <citation type="submission" date="2013-12" db="EMBL/GenBank/DDBJ databases">
        <authorList>
            <person name="Mihasan M."/>
            <person name="Brandsch R."/>
        </authorList>
    </citation>
    <scope>NUCLEOTIDE SEQUENCE</scope>
    <source>
        <strain evidence="3">ATCC 49919</strain>
        <plasmid evidence="3">pAO1</plasmid>
    </source>
</reference>
<dbReference type="PROSITE" id="PS51257">
    <property type="entry name" value="PROKAR_LIPOPROTEIN"/>
    <property type="match status" value="1"/>
</dbReference>
<evidence type="ECO:0000256" key="2">
    <source>
        <dbReference type="SAM" id="SignalP"/>
    </source>
</evidence>
<evidence type="ECO:0000313" key="3">
    <source>
        <dbReference type="EMBL" id="CAD47878.1"/>
    </source>
</evidence>
<accession>Q8GAM6</accession>
<feature type="chain" id="PRO_5038409162" description="SH3 domain-containing protein" evidence="2">
    <location>
        <begin position="26"/>
        <end position="406"/>
    </location>
</feature>
<sequence>MKYRRSCYAKSATVVSLALVLTLTACIPAGPQSGTSTGRGVSEVSMAAIEPLATVVDQQLPSPEPNAANTLNAPVLLEVPSAVIVPATGAAPAIEDSGTGSAVAPTPAASAPQVAAAPAVTTPLTAPPADLSVGPGSGECTPDNIDIQRDDQVRAIKPIPAGEQQYYTVLGCAEGWLAYSISDEGIKAIGLDGGNAWYGIATLQSNGRYLDDHRQVFSSVYNWEFLGYDVQNGKYATVQEGMDHEFATKGIPVRLREKLVGPGPAAPEPGGPTAGECAPANIDIQRQDQARAIKPIPAGEQQYYTVLGCAEGWLAYSISGEGIKAIGLDGGNAWYRIARLQSSGRYLDEYGEVYSSVHTWEFLAFDVQAGKYATVQDAMDDQFSTNGIPVRLREQLVGHGPATSTP</sequence>
<proteinExistence type="predicted"/>
<organism evidence="3">
    <name type="scientific">Paenarthrobacter nicotinovorans</name>
    <name type="common">Arthrobacter nicotinovorans</name>
    <dbReference type="NCBI Taxonomy" id="29320"/>
    <lineage>
        <taxon>Bacteria</taxon>
        <taxon>Bacillati</taxon>
        <taxon>Actinomycetota</taxon>
        <taxon>Actinomycetes</taxon>
        <taxon>Micrococcales</taxon>
        <taxon>Micrococcaceae</taxon>
        <taxon>Paenarthrobacter</taxon>
    </lineage>
</organism>
<feature type="signal peptide" evidence="2">
    <location>
        <begin position="1"/>
        <end position="25"/>
    </location>
</feature>
<dbReference type="EMBL" id="AJ507836">
    <property type="protein sequence ID" value="CAD47878.1"/>
    <property type="molecule type" value="Genomic_DNA"/>
</dbReference>
<feature type="region of interest" description="Disordered" evidence="1">
    <location>
        <begin position="126"/>
        <end position="145"/>
    </location>
</feature>
<dbReference type="AlphaFoldDB" id="Q8GAM6"/>
<keyword evidence="3" id="KW-0614">Plasmid</keyword>
<keyword evidence="2" id="KW-0732">Signal</keyword>
<name>Q8GAM6_PAENI</name>